<dbReference type="AlphaFoldDB" id="A0A9Q8SLV0"/>
<gene>
    <name evidence="1" type="ORF">CLUP02_04304</name>
</gene>
<dbReference type="GeneID" id="73338329"/>
<dbReference type="KEGG" id="clup:CLUP02_04304"/>
<sequence length="222" mass="23976">MVGFAGEGQPASACVAADCGPRVLFHTAPGHLSYLGGLGQGTVKDSLHRGECVDAFFIQHREIGRTREGKEPPVAKLDCTVSRSRASRGNLPHAPTSTLPKDGLATSNIIFQIPLGNSSNVGRTFHVSLETFEIPCLFGTSKAIPSYNRYLTTPILSASLPQTTSTQPLRQLKYLSPNSSKFNILFFFLLFIQPYYLSYSSSSSASGIAPWGLRRANSTSSF</sequence>
<reference evidence="1" key="1">
    <citation type="journal article" date="2021" name="Mol. Plant Microbe Interact.">
        <title>Complete Genome Sequence of the Plant-Pathogenic Fungus Colletotrichum lupini.</title>
        <authorList>
            <person name="Baroncelli R."/>
            <person name="Pensec F."/>
            <person name="Da Lio D."/>
            <person name="Boufleur T."/>
            <person name="Vicente I."/>
            <person name="Sarrocco S."/>
            <person name="Picot A."/>
            <person name="Baraldi E."/>
            <person name="Sukno S."/>
            <person name="Thon M."/>
            <person name="Le Floch G."/>
        </authorList>
    </citation>
    <scope>NUCLEOTIDE SEQUENCE</scope>
    <source>
        <strain evidence="1">IMI 504893</strain>
    </source>
</reference>
<dbReference type="RefSeq" id="XP_049140462.1">
    <property type="nucleotide sequence ID" value="XM_049283319.1"/>
</dbReference>
<evidence type="ECO:0000313" key="1">
    <source>
        <dbReference type="EMBL" id="UQC78827.1"/>
    </source>
</evidence>
<accession>A0A9Q8SLV0</accession>
<organism evidence="1 2">
    <name type="scientific">Colletotrichum lupini</name>
    <dbReference type="NCBI Taxonomy" id="145971"/>
    <lineage>
        <taxon>Eukaryota</taxon>
        <taxon>Fungi</taxon>
        <taxon>Dikarya</taxon>
        <taxon>Ascomycota</taxon>
        <taxon>Pezizomycotina</taxon>
        <taxon>Sordariomycetes</taxon>
        <taxon>Hypocreomycetidae</taxon>
        <taxon>Glomerellales</taxon>
        <taxon>Glomerellaceae</taxon>
        <taxon>Colletotrichum</taxon>
        <taxon>Colletotrichum acutatum species complex</taxon>
    </lineage>
</organism>
<dbReference type="EMBL" id="CP019474">
    <property type="protein sequence ID" value="UQC78827.1"/>
    <property type="molecule type" value="Genomic_DNA"/>
</dbReference>
<evidence type="ECO:0000313" key="2">
    <source>
        <dbReference type="Proteomes" id="UP000830671"/>
    </source>
</evidence>
<name>A0A9Q8SLV0_9PEZI</name>
<proteinExistence type="predicted"/>
<protein>
    <submittedName>
        <fullName evidence="1">Uncharacterized protein</fullName>
    </submittedName>
</protein>
<dbReference type="Proteomes" id="UP000830671">
    <property type="component" value="Chromosome 2"/>
</dbReference>
<keyword evidence="2" id="KW-1185">Reference proteome</keyword>